<dbReference type="GO" id="GO:0008168">
    <property type="term" value="F:methyltransferase activity"/>
    <property type="evidence" value="ECO:0007669"/>
    <property type="project" value="UniProtKB-KW"/>
</dbReference>
<dbReference type="GO" id="GO:0032259">
    <property type="term" value="P:methylation"/>
    <property type="evidence" value="ECO:0007669"/>
    <property type="project" value="UniProtKB-KW"/>
</dbReference>
<dbReference type="Pfam" id="PF13649">
    <property type="entry name" value="Methyltransf_25"/>
    <property type="match status" value="1"/>
</dbReference>
<proteinExistence type="predicted"/>
<dbReference type="AlphaFoldDB" id="A0A653EGU0"/>
<dbReference type="Gene3D" id="3.40.50.150">
    <property type="entry name" value="Vaccinia Virus protein VP39"/>
    <property type="match status" value="1"/>
</dbReference>
<dbReference type="PROSITE" id="PS01184">
    <property type="entry name" value="UBIE_2"/>
    <property type="match status" value="1"/>
</dbReference>
<gene>
    <name evidence="5" type="primary">rebM_1</name>
    <name evidence="5" type="ORF">BIN_B_00140</name>
</gene>
<evidence type="ECO:0000313" key="5">
    <source>
        <dbReference type="EMBL" id="VTO95935.1"/>
    </source>
</evidence>
<dbReference type="InterPro" id="IPR041698">
    <property type="entry name" value="Methyltransf_25"/>
</dbReference>
<protein>
    <submittedName>
        <fullName evidence="5">Demethylrebeccamycin-D-glucose O-methyltransferase</fullName>
    </submittedName>
</protein>
<keyword evidence="2 5" id="KW-0808">Transferase</keyword>
<accession>A0A653EGU0</accession>
<evidence type="ECO:0000256" key="2">
    <source>
        <dbReference type="ARBA" id="ARBA00022679"/>
    </source>
</evidence>
<dbReference type="InterPro" id="IPR050508">
    <property type="entry name" value="Methyltransf_Superfamily"/>
</dbReference>
<dbReference type="EMBL" id="LR589235">
    <property type="protein sequence ID" value="VTO95935.1"/>
    <property type="molecule type" value="Genomic_DNA"/>
</dbReference>
<evidence type="ECO:0000256" key="1">
    <source>
        <dbReference type="ARBA" id="ARBA00022603"/>
    </source>
</evidence>
<name>A0A653EGU0_MYCKA</name>
<dbReference type="InterPro" id="IPR029063">
    <property type="entry name" value="SAM-dependent_MTases_sf"/>
</dbReference>
<keyword evidence="3" id="KW-0949">S-adenosyl-L-methionine</keyword>
<evidence type="ECO:0000256" key="3">
    <source>
        <dbReference type="ARBA" id="ARBA00022691"/>
    </source>
</evidence>
<dbReference type="CDD" id="cd02440">
    <property type="entry name" value="AdoMet_MTases"/>
    <property type="match status" value="1"/>
</dbReference>
<sequence length="247" mass="27270">MPRGVAQSQRLILAFVAHHHLHRVVTTLGKRHDYFPAAGHDALLPLYDLLTRLFGFTRVYEKLIAQADIGDNQRVLEIGCGTGNLAIRVKHAHPAAQLVGCDPDPLALRRAQRKSSQLTGIRFERCYAQQLPYADGEFDRVLSSMMLHHLDDAAKTAAAAEAFRVLRPGGRLHLVDMGGDLTDRDGLAARLIVRGHHGAGNLGDAIPRLLTTAGFDCAEVDTQRHRVFGRLTYYRATRTPTTGQQTE</sequence>
<dbReference type="SUPFAM" id="SSF53335">
    <property type="entry name" value="S-adenosyl-L-methionine-dependent methyltransferases"/>
    <property type="match status" value="1"/>
</dbReference>
<reference evidence="5" key="1">
    <citation type="submission" date="2019-05" db="EMBL/GenBank/DDBJ databases">
        <authorList>
            <person name="Naeem R."/>
            <person name="Antony C."/>
            <person name="Guan Q."/>
        </authorList>
    </citation>
    <scope>NUCLEOTIDE SEQUENCE</scope>
    <source>
        <strain evidence="5">3</strain>
    </source>
</reference>
<feature type="domain" description="Methyltransferase" evidence="4">
    <location>
        <begin position="75"/>
        <end position="170"/>
    </location>
</feature>
<evidence type="ECO:0000259" key="4">
    <source>
        <dbReference type="Pfam" id="PF13649"/>
    </source>
</evidence>
<organism evidence="5">
    <name type="scientific">Mycobacterium kansasii</name>
    <dbReference type="NCBI Taxonomy" id="1768"/>
    <lineage>
        <taxon>Bacteria</taxon>
        <taxon>Bacillati</taxon>
        <taxon>Actinomycetota</taxon>
        <taxon>Actinomycetes</taxon>
        <taxon>Mycobacteriales</taxon>
        <taxon>Mycobacteriaceae</taxon>
        <taxon>Mycobacterium</taxon>
    </lineage>
</organism>
<dbReference type="PANTHER" id="PTHR42912">
    <property type="entry name" value="METHYLTRANSFERASE"/>
    <property type="match status" value="1"/>
</dbReference>
<keyword evidence="1 5" id="KW-0489">Methyltransferase</keyword>
<dbReference type="InterPro" id="IPR023576">
    <property type="entry name" value="UbiE/COQ5_MeTrFase_CS"/>
</dbReference>